<keyword evidence="3" id="KW-0732">Signal</keyword>
<feature type="compositionally biased region" description="Low complexity" evidence="2">
    <location>
        <begin position="669"/>
        <end position="679"/>
    </location>
</feature>
<feature type="region of interest" description="Disordered" evidence="2">
    <location>
        <begin position="755"/>
        <end position="788"/>
    </location>
</feature>
<dbReference type="GO" id="GO:0005634">
    <property type="term" value="C:nucleus"/>
    <property type="evidence" value="ECO:0007669"/>
    <property type="project" value="TreeGrafter"/>
</dbReference>
<feature type="region of interest" description="Disordered" evidence="2">
    <location>
        <begin position="233"/>
        <end position="253"/>
    </location>
</feature>
<dbReference type="EMBL" id="BNJQ01000002">
    <property type="protein sequence ID" value="GHP02116.1"/>
    <property type="molecule type" value="Genomic_DNA"/>
</dbReference>
<reference evidence="5" key="1">
    <citation type="submission" date="2020-10" db="EMBL/GenBank/DDBJ databases">
        <title>Unveiling of a novel bifunctional photoreceptor, Dualchrome1, isolated from a cosmopolitan green alga.</title>
        <authorList>
            <person name="Suzuki S."/>
            <person name="Kawachi M."/>
        </authorList>
    </citation>
    <scope>NUCLEOTIDE SEQUENCE</scope>
    <source>
        <strain evidence="5">NIES 2893</strain>
    </source>
</reference>
<evidence type="ECO:0000256" key="1">
    <source>
        <dbReference type="ARBA" id="ARBA00006801"/>
    </source>
</evidence>
<gene>
    <name evidence="5" type="ORF">PPROV_000087200</name>
</gene>
<feature type="compositionally biased region" description="Gly residues" evidence="2">
    <location>
        <begin position="777"/>
        <end position="788"/>
    </location>
</feature>
<dbReference type="PANTHER" id="PTHR12480:SF22">
    <property type="entry name" value="JMJC DOMAIN-CONTAINING PROTEIN"/>
    <property type="match status" value="1"/>
</dbReference>
<sequence>MVLVVTLLLFKFVVALVAVMMLTTCCCLLTSSTTTTTAAAANAVVMSSSAAEQILISRIHAHDDEKKPPGLTQVLEAAHAFIASSGNNAINNTLVESVCVRGFSDACLQLRETQQSRSNQNNHLPHLELAYALMDANVGDDEIDQGAARAAAYLRRAVPGDNVFESMATDLDHLHKCRMALSCVGRNDTNADAFPSICEKHPAPPPPPPPHIDDNIDHLQHLVITCQDLWRAWNSDPPPPPRSPPRTRDVPVAPPNASVAWMLSHLNDKRQPLVVKGGGAHMLRDNNDAVDWLTRTCGKRFVRTSRTGAMNTTRSWAGLLDDDINRSSSNKNDRRVRFAELLKQTVNGTLSKHTYLHDGGLLPMCPQALFDLKLPKFVTRADCLQHELMRSAEGGRRCGYVWRNDDGDDWTALRGCTLDSEEERDDDGDDDDFLGYHTLAQRLADSWPSIFVGAEGSRSAMHVEAGATSFWMSMLPVPESSGTKRWVLYDAHVRAALHEEVPLTPSASHGVFGAGRARNRTLFPAASRLSPYVIHLKPGDLLLVPWGMPHTVTNVGGPTLALAGNVMLSNKPVVPTGGDAASLAATIRRDDAKSFEELQLIERAYNYPTTLCDPRWGGSSNAAEAARLARRELLLLERLHNIADGFESELEAKRQPTKNGVRKKNGVRSSSSSSSSSSSHAEEHHQPPLHSSFWLGAYKPLYAGSSSFVASRDLLGPELLRRTRDASSDPKSAFDALALISQVLEIFRAAGETPPSWVMQSAQRATSAARKHRSRGRGGGGGGGDDEL</sequence>
<dbReference type="Proteomes" id="UP000660262">
    <property type="component" value="Unassembled WGS sequence"/>
</dbReference>
<proteinExistence type="inferred from homology"/>
<dbReference type="PANTHER" id="PTHR12480">
    <property type="entry name" value="ARGININE DEMETHYLASE AND LYSYL-HYDROXYLASE JMJD"/>
    <property type="match status" value="1"/>
</dbReference>
<comment type="caution">
    <text evidence="5">The sequence shown here is derived from an EMBL/GenBank/DDBJ whole genome shotgun (WGS) entry which is preliminary data.</text>
</comment>
<dbReference type="PROSITE" id="PS51184">
    <property type="entry name" value="JMJC"/>
    <property type="match status" value="1"/>
</dbReference>
<dbReference type="AlphaFoldDB" id="A0A830H4P2"/>
<comment type="similarity">
    <text evidence="1">Belongs to the JARID1 histone demethylase family.</text>
</comment>
<keyword evidence="6" id="KW-1185">Reference proteome</keyword>
<name>A0A830H4P2_9CHLO</name>
<dbReference type="GO" id="GO:0005737">
    <property type="term" value="C:cytoplasm"/>
    <property type="evidence" value="ECO:0007669"/>
    <property type="project" value="TreeGrafter"/>
</dbReference>
<dbReference type="OrthoDB" id="424465at2759"/>
<dbReference type="SUPFAM" id="SSF51197">
    <property type="entry name" value="Clavaminate synthase-like"/>
    <property type="match status" value="1"/>
</dbReference>
<dbReference type="GO" id="GO:0033749">
    <property type="term" value="F:histone H4R3 demethylase activity"/>
    <property type="evidence" value="ECO:0007669"/>
    <property type="project" value="TreeGrafter"/>
</dbReference>
<feature type="region of interest" description="Disordered" evidence="2">
    <location>
        <begin position="650"/>
        <end position="686"/>
    </location>
</feature>
<evidence type="ECO:0000313" key="5">
    <source>
        <dbReference type="EMBL" id="GHP02116.1"/>
    </source>
</evidence>
<organism evidence="5 6">
    <name type="scientific">Pycnococcus provasolii</name>
    <dbReference type="NCBI Taxonomy" id="41880"/>
    <lineage>
        <taxon>Eukaryota</taxon>
        <taxon>Viridiplantae</taxon>
        <taxon>Chlorophyta</taxon>
        <taxon>Pseudoscourfieldiophyceae</taxon>
        <taxon>Pseudoscourfieldiales</taxon>
        <taxon>Pycnococcaceae</taxon>
        <taxon>Pycnococcus</taxon>
    </lineage>
</organism>
<dbReference type="InterPro" id="IPR041667">
    <property type="entry name" value="Cupin_8"/>
</dbReference>
<evidence type="ECO:0000313" key="6">
    <source>
        <dbReference type="Proteomes" id="UP000660262"/>
    </source>
</evidence>
<feature type="chain" id="PRO_5033061889" description="JmjC domain-containing protein" evidence="3">
    <location>
        <begin position="16"/>
        <end position="788"/>
    </location>
</feature>
<dbReference type="InterPro" id="IPR003347">
    <property type="entry name" value="JmjC_dom"/>
</dbReference>
<protein>
    <recommendedName>
        <fullName evidence="4">JmjC domain-containing protein</fullName>
    </recommendedName>
</protein>
<feature type="signal peptide" evidence="3">
    <location>
        <begin position="1"/>
        <end position="15"/>
    </location>
</feature>
<accession>A0A830H4P2</accession>
<dbReference type="Pfam" id="PF13621">
    <property type="entry name" value="Cupin_8"/>
    <property type="match status" value="1"/>
</dbReference>
<feature type="domain" description="JmjC" evidence="4">
    <location>
        <begin position="423"/>
        <end position="583"/>
    </location>
</feature>
<evidence type="ECO:0000259" key="4">
    <source>
        <dbReference type="PROSITE" id="PS51184"/>
    </source>
</evidence>
<evidence type="ECO:0000256" key="3">
    <source>
        <dbReference type="SAM" id="SignalP"/>
    </source>
</evidence>
<dbReference type="InterPro" id="IPR050910">
    <property type="entry name" value="JMJD6_ArgDemeth/LysHydrox"/>
</dbReference>
<dbReference type="GO" id="GO:0106140">
    <property type="term" value="F:P-TEFb complex binding"/>
    <property type="evidence" value="ECO:0007669"/>
    <property type="project" value="TreeGrafter"/>
</dbReference>
<evidence type="ECO:0000256" key="2">
    <source>
        <dbReference type="SAM" id="MobiDB-lite"/>
    </source>
</evidence>
<dbReference type="Gene3D" id="2.60.120.650">
    <property type="entry name" value="Cupin"/>
    <property type="match status" value="1"/>
</dbReference>